<feature type="compositionally biased region" description="Low complexity" evidence="1">
    <location>
        <begin position="293"/>
        <end position="302"/>
    </location>
</feature>
<dbReference type="EMBL" id="MCFF01000059">
    <property type="protein sequence ID" value="ORZ04205.1"/>
    <property type="molecule type" value="Genomic_DNA"/>
</dbReference>
<feature type="compositionally biased region" description="Polar residues" evidence="1">
    <location>
        <begin position="522"/>
        <end position="533"/>
    </location>
</feature>
<feature type="region of interest" description="Disordered" evidence="1">
    <location>
        <begin position="572"/>
        <end position="625"/>
    </location>
</feature>
<feature type="region of interest" description="Disordered" evidence="1">
    <location>
        <begin position="513"/>
        <end position="550"/>
    </location>
</feature>
<feature type="compositionally biased region" description="Low complexity" evidence="1">
    <location>
        <begin position="11"/>
        <end position="28"/>
    </location>
</feature>
<feature type="region of interest" description="Disordered" evidence="1">
    <location>
        <begin position="1"/>
        <end position="59"/>
    </location>
</feature>
<proteinExistence type="predicted"/>
<evidence type="ECO:0000313" key="3">
    <source>
        <dbReference type="Proteomes" id="UP000193648"/>
    </source>
</evidence>
<feature type="compositionally biased region" description="Polar residues" evidence="1">
    <location>
        <begin position="33"/>
        <end position="52"/>
    </location>
</feature>
<accession>A0A1Y2G8M1</accession>
<feature type="compositionally biased region" description="Low complexity" evidence="1">
    <location>
        <begin position="590"/>
        <end position="625"/>
    </location>
</feature>
<feature type="compositionally biased region" description="Low complexity" evidence="1">
    <location>
        <begin position="393"/>
        <end position="408"/>
    </location>
</feature>
<comment type="caution">
    <text evidence="2">The sequence shown here is derived from an EMBL/GenBank/DDBJ whole genome shotgun (WGS) entry which is preliminary data.</text>
</comment>
<feature type="compositionally biased region" description="Polar residues" evidence="1">
    <location>
        <begin position="109"/>
        <end position="119"/>
    </location>
</feature>
<reference evidence="2 3" key="1">
    <citation type="submission" date="2016-07" db="EMBL/GenBank/DDBJ databases">
        <title>Pervasive Adenine N6-methylation of Active Genes in Fungi.</title>
        <authorList>
            <consortium name="DOE Joint Genome Institute"/>
            <person name="Mondo S.J."/>
            <person name="Dannebaum R.O."/>
            <person name="Kuo R.C."/>
            <person name="Labutti K."/>
            <person name="Haridas S."/>
            <person name="Kuo A."/>
            <person name="Salamov A."/>
            <person name="Ahrendt S.R."/>
            <person name="Lipzen A."/>
            <person name="Sullivan W."/>
            <person name="Andreopoulos W.B."/>
            <person name="Clum A."/>
            <person name="Lindquist E."/>
            <person name="Daum C."/>
            <person name="Ramamoorthy G.K."/>
            <person name="Gryganskyi A."/>
            <person name="Culley D."/>
            <person name="Magnuson J.K."/>
            <person name="James T.Y."/>
            <person name="O'Malley M.A."/>
            <person name="Stajich J.E."/>
            <person name="Spatafora J.W."/>
            <person name="Visel A."/>
            <person name="Grigoriev I.V."/>
        </authorList>
    </citation>
    <scope>NUCLEOTIDE SEQUENCE [LARGE SCALE GENOMIC DNA]</scope>
    <source>
        <strain evidence="2 3">NRRL 3116</strain>
    </source>
</reference>
<feature type="region of interest" description="Disordered" evidence="1">
    <location>
        <begin position="393"/>
        <end position="442"/>
    </location>
</feature>
<gene>
    <name evidence="2" type="ORF">BCR41DRAFT_363031</name>
</gene>
<keyword evidence="3" id="KW-1185">Reference proteome</keyword>
<dbReference type="GeneID" id="33567664"/>
<dbReference type="InParanoid" id="A0A1Y2G8M1"/>
<evidence type="ECO:0000313" key="2">
    <source>
        <dbReference type="EMBL" id="ORZ04205.1"/>
    </source>
</evidence>
<evidence type="ECO:0000256" key="1">
    <source>
        <dbReference type="SAM" id="MobiDB-lite"/>
    </source>
</evidence>
<feature type="compositionally biased region" description="Acidic residues" evidence="1">
    <location>
        <begin position="282"/>
        <end position="292"/>
    </location>
</feature>
<name>A0A1Y2G8M1_9FUNG</name>
<feature type="region of interest" description="Disordered" evidence="1">
    <location>
        <begin position="282"/>
        <end position="310"/>
    </location>
</feature>
<feature type="region of interest" description="Disordered" evidence="1">
    <location>
        <begin position="91"/>
        <end position="119"/>
    </location>
</feature>
<feature type="compositionally biased region" description="Low complexity" evidence="1">
    <location>
        <begin position="421"/>
        <end position="432"/>
    </location>
</feature>
<sequence length="792" mass="88579">MKSFHHHHTLNANDSNDNTDNNDNNVNNDSKHSINNINTTNPWSFQQSNAYDTDNDSDHELKQTLAHQLRFRRNSADRRHYSYASSTTIAPESFDFDDNDYDQNHSGEDSVTSNQTSYAESKQHRFAYLAISPPNTETTTVPAEVAETIVSTDPELSELGTNNDTHDTDPSLSNDHSTMINTQQSTTPITTQSVAEEHIHNHVEPSSQLASMTEVAIRSLSDSGFGPEGDVLEHLVQRLQSEVADTRAIVFDLENRLNAAESSNRHIVDELKVLLADAEETLVDSDESDSEQESVAPSSKPGSGSGSEEDSNIVYNRICGALQTLITEAQSALSRTSTAPSVSSSIIPNLDRRRPCRHLMPRLLLQSSAGQQQSSTDSVAEFTDDGECSCSCISHSSPRTSRRSSISHTRPDRDKAGPYQSLSSSAPLPSSSYMTKWQQPRPGRNVYSKMMWREKQSEQYERYRRSCDRVSLELEMLFNDTILDTEEPMDDCLFLSPISTTATSSVPLNSASSIADQDASQPTVPFTGSNLRSTVGADRISSSSHPRSRAERFQRIYQTQLLGPQVRTQQLQFHQQQRQRLGGRTNSYTRSRLSPSSPRSMTISSSHRTLSSSSQSRRFRSQGVGSSRPQSIFMQLYSLWKHTWLRRRMMHVLTESLELMLILWVVLKLSEASLAWMGIQMTKGGPRVWLTYIYGDRESAGASVAKELYEKIKRDGFRLKQSQLQDRREKQVVSNEFATTEAAMKAVGLLPSTPFTPAGMVWAPVGKMLEHAVSGLVLAYLSDYVRRIVKKL</sequence>
<feature type="non-terminal residue" evidence="2">
    <location>
        <position position="1"/>
    </location>
</feature>
<dbReference type="RefSeq" id="XP_021876419.1">
    <property type="nucleotide sequence ID" value="XM_022025821.1"/>
</dbReference>
<protein>
    <submittedName>
        <fullName evidence="2">Uncharacterized protein</fullName>
    </submittedName>
</protein>
<dbReference type="OrthoDB" id="2397368at2759"/>
<organism evidence="2 3">
    <name type="scientific">Lobosporangium transversale</name>
    <dbReference type="NCBI Taxonomy" id="64571"/>
    <lineage>
        <taxon>Eukaryota</taxon>
        <taxon>Fungi</taxon>
        <taxon>Fungi incertae sedis</taxon>
        <taxon>Mucoromycota</taxon>
        <taxon>Mortierellomycotina</taxon>
        <taxon>Mortierellomycetes</taxon>
        <taxon>Mortierellales</taxon>
        <taxon>Mortierellaceae</taxon>
        <taxon>Lobosporangium</taxon>
    </lineage>
</organism>
<dbReference type="AlphaFoldDB" id="A0A1Y2G8M1"/>
<dbReference type="Proteomes" id="UP000193648">
    <property type="component" value="Unassembled WGS sequence"/>
</dbReference>